<name>A0AAD3SPV1_NEPGR</name>
<dbReference type="AlphaFoldDB" id="A0AAD3SPV1"/>
<comment type="caution">
    <text evidence="1">The sequence shown here is derived from an EMBL/GenBank/DDBJ whole genome shotgun (WGS) entry which is preliminary data.</text>
</comment>
<reference evidence="1" key="1">
    <citation type="submission" date="2023-05" db="EMBL/GenBank/DDBJ databases">
        <title>Nepenthes gracilis genome sequencing.</title>
        <authorList>
            <person name="Fukushima K."/>
        </authorList>
    </citation>
    <scope>NUCLEOTIDE SEQUENCE</scope>
    <source>
        <strain evidence="1">SING2019-196</strain>
    </source>
</reference>
<organism evidence="1 2">
    <name type="scientific">Nepenthes gracilis</name>
    <name type="common">Slender pitcher plant</name>
    <dbReference type="NCBI Taxonomy" id="150966"/>
    <lineage>
        <taxon>Eukaryota</taxon>
        <taxon>Viridiplantae</taxon>
        <taxon>Streptophyta</taxon>
        <taxon>Embryophyta</taxon>
        <taxon>Tracheophyta</taxon>
        <taxon>Spermatophyta</taxon>
        <taxon>Magnoliopsida</taxon>
        <taxon>eudicotyledons</taxon>
        <taxon>Gunneridae</taxon>
        <taxon>Pentapetalae</taxon>
        <taxon>Caryophyllales</taxon>
        <taxon>Nepenthaceae</taxon>
        <taxon>Nepenthes</taxon>
    </lineage>
</organism>
<dbReference type="EMBL" id="BSYO01000014">
    <property type="protein sequence ID" value="GMH14650.1"/>
    <property type="molecule type" value="Genomic_DNA"/>
</dbReference>
<proteinExistence type="predicted"/>
<keyword evidence="2" id="KW-1185">Reference proteome</keyword>
<sequence>MNWSTFWRFKSARLCLKQPQFHKRENKIEKENQFKHLMKLYKGRKWWKTQFNSLMGKWNGKGWEENGKEKTLVYRLFEERNNVDDGFISGKPSNKSCQMRKN</sequence>
<accession>A0AAD3SPV1</accession>
<gene>
    <name evidence="1" type="ORF">Nepgr_016491</name>
</gene>
<evidence type="ECO:0000313" key="2">
    <source>
        <dbReference type="Proteomes" id="UP001279734"/>
    </source>
</evidence>
<evidence type="ECO:0000313" key="1">
    <source>
        <dbReference type="EMBL" id="GMH14650.1"/>
    </source>
</evidence>
<protein>
    <submittedName>
        <fullName evidence="1">Uncharacterized protein</fullName>
    </submittedName>
</protein>
<dbReference type="Proteomes" id="UP001279734">
    <property type="component" value="Unassembled WGS sequence"/>
</dbReference>